<keyword evidence="1" id="KW-1133">Transmembrane helix</keyword>
<gene>
    <name evidence="2" type="ORF">BT96DRAFT_920721</name>
</gene>
<name>A0A6A4HKJ5_9AGAR</name>
<proteinExistence type="predicted"/>
<keyword evidence="1" id="KW-0812">Transmembrane</keyword>
<dbReference type="EMBL" id="ML769480">
    <property type="protein sequence ID" value="KAE9398616.1"/>
    <property type="molecule type" value="Genomic_DNA"/>
</dbReference>
<keyword evidence="1" id="KW-0472">Membrane</keyword>
<feature type="transmembrane region" description="Helical" evidence="1">
    <location>
        <begin position="30"/>
        <end position="48"/>
    </location>
</feature>
<dbReference type="AlphaFoldDB" id="A0A6A4HKJ5"/>
<evidence type="ECO:0000313" key="2">
    <source>
        <dbReference type="EMBL" id="KAE9398616.1"/>
    </source>
</evidence>
<evidence type="ECO:0000313" key="3">
    <source>
        <dbReference type="Proteomes" id="UP000799118"/>
    </source>
</evidence>
<sequence length="56" mass="6773">MLRGLLWDIGTESIRSMWSLKKRWNPNCPFIYYLVGCMITLTFVRIGFHEFCRKED</sequence>
<protein>
    <submittedName>
        <fullName evidence="2">Uncharacterized protein</fullName>
    </submittedName>
</protein>
<organism evidence="2 3">
    <name type="scientific">Gymnopus androsaceus JB14</name>
    <dbReference type="NCBI Taxonomy" id="1447944"/>
    <lineage>
        <taxon>Eukaryota</taxon>
        <taxon>Fungi</taxon>
        <taxon>Dikarya</taxon>
        <taxon>Basidiomycota</taxon>
        <taxon>Agaricomycotina</taxon>
        <taxon>Agaricomycetes</taxon>
        <taxon>Agaricomycetidae</taxon>
        <taxon>Agaricales</taxon>
        <taxon>Marasmiineae</taxon>
        <taxon>Omphalotaceae</taxon>
        <taxon>Gymnopus</taxon>
    </lineage>
</organism>
<keyword evidence="3" id="KW-1185">Reference proteome</keyword>
<reference evidence="2" key="1">
    <citation type="journal article" date="2019" name="Environ. Microbiol.">
        <title>Fungal ecological strategies reflected in gene transcription - a case study of two litter decomposers.</title>
        <authorList>
            <person name="Barbi F."/>
            <person name="Kohler A."/>
            <person name="Barry K."/>
            <person name="Baskaran P."/>
            <person name="Daum C."/>
            <person name="Fauchery L."/>
            <person name="Ihrmark K."/>
            <person name="Kuo A."/>
            <person name="LaButti K."/>
            <person name="Lipzen A."/>
            <person name="Morin E."/>
            <person name="Grigoriev I.V."/>
            <person name="Henrissat B."/>
            <person name="Lindahl B."/>
            <person name="Martin F."/>
        </authorList>
    </citation>
    <scope>NUCLEOTIDE SEQUENCE</scope>
    <source>
        <strain evidence="2">JB14</strain>
    </source>
</reference>
<dbReference type="Proteomes" id="UP000799118">
    <property type="component" value="Unassembled WGS sequence"/>
</dbReference>
<accession>A0A6A4HKJ5</accession>
<evidence type="ECO:0000256" key="1">
    <source>
        <dbReference type="SAM" id="Phobius"/>
    </source>
</evidence>